<protein>
    <submittedName>
        <fullName evidence="3">Phage major capsid protein</fullName>
    </submittedName>
</protein>
<dbReference type="SUPFAM" id="SSF56563">
    <property type="entry name" value="Major capsid protein gp5"/>
    <property type="match status" value="1"/>
</dbReference>
<evidence type="ECO:0000256" key="1">
    <source>
        <dbReference type="ARBA" id="ARBA00004328"/>
    </source>
</evidence>
<dbReference type="RefSeq" id="WP_118324263.1">
    <property type="nucleotide sequence ID" value="NZ_QRYQ01000001.1"/>
</dbReference>
<dbReference type="InterPro" id="IPR054612">
    <property type="entry name" value="Phage_capsid-like_C"/>
</dbReference>
<sequence length="437" mass="49897">MFTEQQLAAFNAMNHEQIQKRFKEIQDEVNKNDPNTNLEMLQAEFDILQKRDKELQGQAAQRQAFLDTMAKSIEDEEETFVAQQAQARSKAHPTMPKGLSERKKGMEDDMEYRSAFMEFVQKGKQSEILRQRSAEAGVAADLGILIPETIVQKVMTELSKSRGYLYNAVLHTNFRGGVKYPIGSFKATFKRITETTVSDRQKAGSVTEFVQFGYLIGEIRLARTLLQTVLTVTAFETELAKVIVEAYLEAMDREILTGNSTNNECEGILTEANKSGGRIKADHIIEFTEAEMKDWKSWQTKFFAKIPLSMRKLKPEFVMTPATYEANIKTLADQNNRPVYAETFNPIDGAERATFAARTVNFVENDTFKDFNEAENGDYFGMYWVGKEAYAINSNMQFGVKKYWDYEKNEEVTQALVINDGKVLDPQYIFLLKKKVA</sequence>
<name>A0A395WF70_9FIRM</name>
<accession>A0A395WF70</accession>
<evidence type="ECO:0000313" key="3">
    <source>
        <dbReference type="EMBL" id="RGU94043.1"/>
    </source>
</evidence>
<dbReference type="NCBIfam" id="TIGR01554">
    <property type="entry name" value="major_cap_HK97"/>
    <property type="match status" value="1"/>
</dbReference>
<dbReference type="EMBL" id="QRYQ01000001">
    <property type="protein sequence ID" value="RGU94043.1"/>
    <property type="molecule type" value="Genomic_DNA"/>
</dbReference>
<dbReference type="AlphaFoldDB" id="A0A395WF70"/>
<comment type="caution">
    <text evidence="3">The sequence shown here is derived from an EMBL/GenBank/DDBJ whole genome shotgun (WGS) entry which is preliminary data.</text>
</comment>
<dbReference type="Pfam" id="PF05065">
    <property type="entry name" value="Phage_capsid"/>
    <property type="match status" value="1"/>
</dbReference>
<proteinExistence type="predicted"/>
<gene>
    <name evidence="3" type="ORF">DWW32_00580</name>
</gene>
<comment type="subcellular location">
    <subcellularLocation>
        <location evidence="1">Virion</location>
    </subcellularLocation>
</comment>
<dbReference type="Proteomes" id="UP000265489">
    <property type="component" value="Unassembled WGS sequence"/>
</dbReference>
<reference evidence="3 4" key="1">
    <citation type="submission" date="2018-08" db="EMBL/GenBank/DDBJ databases">
        <title>A genome reference for cultivated species of the human gut microbiota.</title>
        <authorList>
            <person name="Zou Y."/>
            <person name="Xue W."/>
            <person name="Luo G."/>
        </authorList>
    </citation>
    <scope>NUCLEOTIDE SEQUENCE [LARGE SCALE GENOMIC DNA]</scope>
    <source>
        <strain evidence="3 4">AF15-20</strain>
    </source>
</reference>
<evidence type="ECO:0000259" key="2">
    <source>
        <dbReference type="Pfam" id="PF05065"/>
    </source>
</evidence>
<dbReference type="InterPro" id="IPR024455">
    <property type="entry name" value="Phage_capsid"/>
</dbReference>
<feature type="domain" description="Phage capsid-like C-terminal" evidence="2">
    <location>
        <begin position="143"/>
        <end position="433"/>
    </location>
</feature>
<organism evidence="3 4">
    <name type="scientific">Holdemanella biformis</name>
    <dbReference type="NCBI Taxonomy" id="1735"/>
    <lineage>
        <taxon>Bacteria</taxon>
        <taxon>Bacillati</taxon>
        <taxon>Bacillota</taxon>
        <taxon>Erysipelotrichia</taxon>
        <taxon>Erysipelotrichales</taxon>
        <taxon>Erysipelotrichaceae</taxon>
        <taxon>Holdemanella</taxon>
    </lineage>
</organism>
<evidence type="ECO:0000313" key="4">
    <source>
        <dbReference type="Proteomes" id="UP000265489"/>
    </source>
</evidence>